<dbReference type="Gene3D" id="3.40.50.620">
    <property type="entry name" value="HUPs"/>
    <property type="match status" value="1"/>
</dbReference>
<evidence type="ECO:0000313" key="13">
    <source>
        <dbReference type="EMBL" id="RAK14212.1"/>
    </source>
</evidence>
<evidence type="ECO:0000256" key="2">
    <source>
        <dbReference type="ARBA" id="ARBA00005019"/>
    </source>
</evidence>
<dbReference type="GO" id="GO:0004515">
    <property type="term" value="F:nicotinate-nucleotide adenylyltransferase activity"/>
    <property type="evidence" value="ECO:0007669"/>
    <property type="project" value="UniProtKB-UniRule"/>
</dbReference>
<dbReference type="RefSeq" id="WP_034452957.1">
    <property type="nucleotide sequence ID" value="NZ_LIGK01000028.1"/>
</dbReference>
<keyword evidence="5 11" id="KW-0808">Transferase</keyword>
<evidence type="ECO:0000256" key="1">
    <source>
        <dbReference type="ARBA" id="ARBA00002324"/>
    </source>
</evidence>
<dbReference type="EC" id="2.7.7.18" evidence="11"/>
<evidence type="ECO:0000256" key="4">
    <source>
        <dbReference type="ARBA" id="ARBA00022642"/>
    </source>
</evidence>
<protein>
    <recommendedName>
        <fullName evidence="11">Probable nicotinate-nucleotide adenylyltransferase</fullName>
        <ecNumber evidence="11">2.7.7.18</ecNumber>
    </recommendedName>
    <alternativeName>
        <fullName evidence="11">Deamido-NAD(+) diphosphorylase</fullName>
    </alternativeName>
    <alternativeName>
        <fullName evidence="11">Deamido-NAD(+) pyrophosphorylase</fullName>
    </alternativeName>
    <alternativeName>
        <fullName evidence="11">Nicotinate mononucleotide adenylyltransferase</fullName>
        <shortName evidence="11">NaMN adenylyltransferase</shortName>
    </alternativeName>
</protein>
<comment type="caution">
    <text evidence="13">The sequence shown here is derived from an EMBL/GenBank/DDBJ whole genome shotgun (WGS) entry which is preliminary data.</text>
</comment>
<evidence type="ECO:0000256" key="3">
    <source>
        <dbReference type="ARBA" id="ARBA00009014"/>
    </source>
</evidence>
<evidence type="ECO:0000256" key="8">
    <source>
        <dbReference type="ARBA" id="ARBA00022840"/>
    </source>
</evidence>
<dbReference type="InterPro" id="IPR004821">
    <property type="entry name" value="Cyt_trans-like"/>
</dbReference>
<evidence type="ECO:0000256" key="10">
    <source>
        <dbReference type="ARBA" id="ARBA00048721"/>
    </source>
</evidence>
<keyword evidence="6 11" id="KW-0548">Nucleotidyltransferase</keyword>
<dbReference type="PANTHER" id="PTHR39321">
    <property type="entry name" value="NICOTINATE-NUCLEOTIDE ADENYLYLTRANSFERASE-RELATED"/>
    <property type="match status" value="1"/>
</dbReference>
<dbReference type="AlphaFoldDB" id="A0A327Y1K7"/>
<dbReference type="GO" id="GO:0005524">
    <property type="term" value="F:ATP binding"/>
    <property type="evidence" value="ECO:0007669"/>
    <property type="project" value="UniProtKB-KW"/>
</dbReference>
<comment type="similarity">
    <text evidence="3 11">Belongs to the NadD family.</text>
</comment>
<sequence>MIFDAYRTGVSLVPGQKVGVLGGSFDPPHAGHVHITLEALRRFRLDRIVWLVSPGNPLKPRGPAPLADRMAAARAIMRHPRVMVSDFESLAGTRYTASTLRALHAAYRGTRFVWLMGADNLAQFHRWDDWHGIMQSTPVGVLARPGSRLAARGSVAAAVYAGARLPAQAAPLLAMRPAPAWCFVNVPMVDLSSTELRRIRAKDAET</sequence>
<dbReference type="NCBIfam" id="TIGR00482">
    <property type="entry name" value="nicotinate (nicotinamide) nucleotide adenylyltransferase"/>
    <property type="match status" value="1"/>
</dbReference>
<proteinExistence type="inferred from homology"/>
<dbReference type="SUPFAM" id="SSF52374">
    <property type="entry name" value="Nucleotidylyl transferase"/>
    <property type="match status" value="1"/>
</dbReference>
<keyword evidence="8 11" id="KW-0067">ATP-binding</keyword>
<evidence type="ECO:0000256" key="11">
    <source>
        <dbReference type="HAMAP-Rule" id="MF_00244"/>
    </source>
</evidence>
<dbReference type="NCBIfam" id="NF000843">
    <property type="entry name" value="PRK00071.2-2"/>
    <property type="match status" value="1"/>
</dbReference>
<dbReference type="InterPro" id="IPR005248">
    <property type="entry name" value="NadD/NMNAT"/>
</dbReference>
<evidence type="ECO:0000256" key="6">
    <source>
        <dbReference type="ARBA" id="ARBA00022695"/>
    </source>
</evidence>
<evidence type="ECO:0000256" key="7">
    <source>
        <dbReference type="ARBA" id="ARBA00022741"/>
    </source>
</evidence>
<dbReference type="InterPro" id="IPR014729">
    <property type="entry name" value="Rossmann-like_a/b/a_fold"/>
</dbReference>
<evidence type="ECO:0000259" key="12">
    <source>
        <dbReference type="Pfam" id="PF01467"/>
    </source>
</evidence>
<dbReference type="HAMAP" id="MF_00244">
    <property type="entry name" value="NaMN_adenylyltr"/>
    <property type="match status" value="1"/>
</dbReference>
<name>A0A327Y1K7_9RHOB</name>
<keyword evidence="4 11" id="KW-0662">Pyridine nucleotide biosynthesis</keyword>
<evidence type="ECO:0000256" key="5">
    <source>
        <dbReference type="ARBA" id="ARBA00022679"/>
    </source>
</evidence>
<keyword evidence="14" id="KW-1185">Reference proteome</keyword>
<feature type="domain" description="Cytidyltransferase-like" evidence="12">
    <location>
        <begin position="20"/>
        <end position="198"/>
    </location>
</feature>
<organism evidence="13 14">
    <name type="scientific">Salipiger aestuarii</name>
    <dbReference type="NCBI Taxonomy" id="568098"/>
    <lineage>
        <taxon>Bacteria</taxon>
        <taxon>Pseudomonadati</taxon>
        <taxon>Pseudomonadota</taxon>
        <taxon>Alphaproteobacteria</taxon>
        <taxon>Rhodobacterales</taxon>
        <taxon>Roseobacteraceae</taxon>
        <taxon>Salipiger</taxon>
    </lineage>
</organism>
<dbReference type="OrthoDB" id="5295945at2"/>
<reference evidence="13 14" key="1">
    <citation type="submission" date="2018-06" db="EMBL/GenBank/DDBJ databases">
        <title>Genomic Encyclopedia of Archaeal and Bacterial Type Strains, Phase II (KMG-II): from individual species to whole genera.</title>
        <authorList>
            <person name="Goeker M."/>
        </authorList>
    </citation>
    <scope>NUCLEOTIDE SEQUENCE [LARGE SCALE GENOMIC DNA]</scope>
    <source>
        <strain evidence="13 14">DSM 22011</strain>
    </source>
</reference>
<dbReference type="Proteomes" id="UP000249165">
    <property type="component" value="Unassembled WGS sequence"/>
</dbReference>
<gene>
    <name evidence="11" type="primary">nadD</name>
    <name evidence="13" type="ORF">ATI53_102813</name>
</gene>
<dbReference type="Pfam" id="PF01467">
    <property type="entry name" value="CTP_transf_like"/>
    <property type="match status" value="1"/>
</dbReference>
<dbReference type="EMBL" id="QLMG01000028">
    <property type="protein sequence ID" value="RAK14212.1"/>
    <property type="molecule type" value="Genomic_DNA"/>
</dbReference>
<keyword evidence="9 11" id="KW-0520">NAD</keyword>
<evidence type="ECO:0000313" key="14">
    <source>
        <dbReference type="Proteomes" id="UP000249165"/>
    </source>
</evidence>
<dbReference type="UniPathway" id="UPA00253">
    <property type="reaction ID" value="UER00332"/>
</dbReference>
<keyword evidence="7 11" id="KW-0547">Nucleotide-binding</keyword>
<accession>A0A327Y1K7</accession>
<evidence type="ECO:0000256" key="9">
    <source>
        <dbReference type="ARBA" id="ARBA00023027"/>
    </source>
</evidence>
<comment type="catalytic activity">
    <reaction evidence="10 11">
        <text>nicotinate beta-D-ribonucleotide + ATP + H(+) = deamido-NAD(+) + diphosphate</text>
        <dbReference type="Rhea" id="RHEA:22860"/>
        <dbReference type="ChEBI" id="CHEBI:15378"/>
        <dbReference type="ChEBI" id="CHEBI:30616"/>
        <dbReference type="ChEBI" id="CHEBI:33019"/>
        <dbReference type="ChEBI" id="CHEBI:57502"/>
        <dbReference type="ChEBI" id="CHEBI:58437"/>
        <dbReference type="EC" id="2.7.7.18"/>
    </reaction>
</comment>
<dbReference type="CDD" id="cd02165">
    <property type="entry name" value="NMNAT"/>
    <property type="match status" value="1"/>
</dbReference>
<dbReference type="PANTHER" id="PTHR39321:SF3">
    <property type="entry name" value="PHOSPHOPANTETHEINE ADENYLYLTRANSFERASE"/>
    <property type="match status" value="1"/>
</dbReference>
<dbReference type="GO" id="GO:0009435">
    <property type="term" value="P:NAD+ biosynthetic process"/>
    <property type="evidence" value="ECO:0007669"/>
    <property type="project" value="UniProtKB-UniRule"/>
</dbReference>
<comment type="pathway">
    <text evidence="2 11">Cofactor biosynthesis; NAD(+) biosynthesis; deamido-NAD(+) from nicotinate D-ribonucleotide: step 1/1.</text>
</comment>
<comment type="function">
    <text evidence="1 11">Catalyzes the reversible adenylation of nicotinate mononucleotide (NaMN) to nicotinic acid adenine dinucleotide (NaAD).</text>
</comment>